<proteinExistence type="predicted"/>
<evidence type="ECO:0000313" key="4">
    <source>
        <dbReference type="Proteomes" id="UP000275356"/>
    </source>
</evidence>
<feature type="compositionally biased region" description="Low complexity" evidence="1">
    <location>
        <begin position="32"/>
        <end position="42"/>
    </location>
</feature>
<reference evidence="3 4" key="1">
    <citation type="submission" date="2018-11" db="EMBL/GenBank/DDBJ databases">
        <title>Sequencing the genomes of 1000 actinobacteria strains.</title>
        <authorList>
            <person name="Klenk H.-P."/>
        </authorList>
    </citation>
    <scope>NUCLEOTIDE SEQUENCE [LARGE SCALE GENOMIC DNA]</scope>
    <source>
        <strain evidence="3 4">DSM 13521</strain>
    </source>
</reference>
<dbReference type="PANTHER" id="PTHR36302">
    <property type="entry name" value="BLR7088 PROTEIN"/>
    <property type="match status" value="1"/>
</dbReference>
<accession>A0A3N2DA43</accession>
<dbReference type="InterPro" id="IPR007410">
    <property type="entry name" value="LpqE-like"/>
</dbReference>
<dbReference type="SUPFAM" id="SSF110087">
    <property type="entry name" value="DR1885-like metal-binding protein"/>
    <property type="match status" value="1"/>
</dbReference>
<feature type="compositionally biased region" description="Polar residues" evidence="1">
    <location>
        <begin position="43"/>
        <end position="55"/>
    </location>
</feature>
<feature type="chain" id="PRO_5038874198" description="Copper(I)-binding protein" evidence="2">
    <location>
        <begin position="27"/>
        <end position="202"/>
    </location>
</feature>
<dbReference type="Gene3D" id="2.60.40.1890">
    <property type="entry name" value="PCu(A)C copper chaperone"/>
    <property type="match status" value="1"/>
</dbReference>
<evidence type="ECO:0008006" key="5">
    <source>
        <dbReference type="Google" id="ProtNLM"/>
    </source>
</evidence>
<name>A0A3N2DA43_9MICO</name>
<protein>
    <recommendedName>
        <fullName evidence="5">Copper(I)-binding protein</fullName>
    </recommendedName>
</protein>
<dbReference type="EMBL" id="RKHQ01000001">
    <property type="protein sequence ID" value="ROR96334.1"/>
    <property type="molecule type" value="Genomic_DNA"/>
</dbReference>
<feature type="signal peptide" evidence="2">
    <location>
        <begin position="1"/>
        <end position="26"/>
    </location>
</feature>
<evidence type="ECO:0000313" key="3">
    <source>
        <dbReference type="EMBL" id="ROR96334.1"/>
    </source>
</evidence>
<sequence>MTTFTLNRVAAVLGTGLLALTLAACASGSDTGTAQAATSTASPVDTDTTGGESAESTQLAGLTLVDGWVKAADSGMSAAFGVLENPTDSDLAVVGVSSPVSSQMQLHETVVVDGAMKMQQVDSFTVPAGGTFVLEPGGNHLMFMDLTTPVAPGDDVDLTLDLADGSTYSVTVQAREFAGADEEYVGGEMDGMDMHEDDHAEH</sequence>
<dbReference type="AlphaFoldDB" id="A0A3N2DA43"/>
<comment type="caution">
    <text evidence="3">The sequence shown here is derived from an EMBL/GenBank/DDBJ whole genome shotgun (WGS) entry which is preliminary data.</text>
</comment>
<gene>
    <name evidence="3" type="ORF">EDD28_0917</name>
</gene>
<dbReference type="PANTHER" id="PTHR36302:SF1">
    <property type="entry name" value="COPPER CHAPERONE PCU(A)C"/>
    <property type="match status" value="1"/>
</dbReference>
<dbReference type="Proteomes" id="UP000275356">
    <property type="component" value="Unassembled WGS sequence"/>
</dbReference>
<dbReference type="Pfam" id="PF04314">
    <property type="entry name" value="PCuAC"/>
    <property type="match status" value="1"/>
</dbReference>
<evidence type="ECO:0000256" key="1">
    <source>
        <dbReference type="SAM" id="MobiDB-lite"/>
    </source>
</evidence>
<feature type="region of interest" description="Disordered" evidence="1">
    <location>
        <begin position="32"/>
        <end position="55"/>
    </location>
</feature>
<evidence type="ECO:0000256" key="2">
    <source>
        <dbReference type="SAM" id="SignalP"/>
    </source>
</evidence>
<dbReference type="InterPro" id="IPR036182">
    <property type="entry name" value="PCuAC_sf"/>
</dbReference>
<dbReference type="InterPro" id="IPR058248">
    <property type="entry name" value="Lxx211020-like"/>
</dbReference>
<organism evidence="3 4">
    <name type="scientific">Salana multivorans</name>
    <dbReference type="NCBI Taxonomy" id="120377"/>
    <lineage>
        <taxon>Bacteria</taxon>
        <taxon>Bacillati</taxon>
        <taxon>Actinomycetota</taxon>
        <taxon>Actinomycetes</taxon>
        <taxon>Micrococcales</taxon>
        <taxon>Beutenbergiaceae</taxon>
        <taxon>Salana</taxon>
    </lineage>
</organism>
<keyword evidence="4" id="KW-1185">Reference proteome</keyword>
<keyword evidence="2" id="KW-0732">Signal</keyword>
<dbReference type="RefSeq" id="WP_123738526.1">
    <property type="nucleotide sequence ID" value="NZ_RKHQ01000001.1"/>
</dbReference>
<dbReference type="OrthoDB" id="9796962at2"/>